<dbReference type="Gene3D" id="3.40.50.980">
    <property type="match status" value="4"/>
</dbReference>
<reference evidence="5" key="1">
    <citation type="submission" date="2021-10" db="EMBL/GenBank/DDBJ databases">
        <authorList>
            <person name="Dean J.D."/>
            <person name="Kim M.K."/>
            <person name="Newey C.N."/>
            <person name="Stoker T.S."/>
            <person name="Thompson D.W."/>
            <person name="Grose J.H."/>
        </authorList>
    </citation>
    <scope>NUCLEOTIDE SEQUENCE</scope>
    <source>
        <strain evidence="5">BT178</strain>
    </source>
</reference>
<dbReference type="InterPro" id="IPR023213">
    <property type="entry name" value="CAT-like_dom_sf"/>
</dbReference>
<dbReference type="Gene3D" id="1.10.1200.10">
    <property type="entry name" value="ACP-like"/>
    <property type="match status" value="2"/>
</dbReference>
<dbReference type="Pfam" id="PF00501">
    <property type="entry name" value="AMP-binding"/>
    <property type="match status" value="2"/>
</dbReference>
<dbReference type="InterPro" id="IPR045851">
    <property type="entry name" value="AMP-bd_C_sf"/>
</dbReference>
<dbReference type="Pfam" id="PF13193">
    <property type="entry name" value="AMP-binding_C"/>
    <property type="match status" value="2"/>
</dbReference>
<dbReference type="CDD" id="cd12117">
    <property type="entry name" value="A_NRPS_Srf_like"/>
    <property type="match status" value="1"/>
</dbReference>
<dbReference type="PROSITE" id="PS00455">
    <property type="entry name" value="AMP_BINDING"/>
    <property type="match status" value="2"/>
</dbReference>
<dbReference type="CDD" id="cd19531">
    <property type="entry name" value="LCL_NRPS-like"/>
    <property type="match status" value="2"/>
</dbReference>
<dbReference type="InterPro" id="IPR041464">
    <property type="entry name" value="TubC_N"/>
</dbReference>
<evidence type="ECO:0000256" key="1">
    <source>
        <dbReference type="ARBA" id="ARBA00001957"/>
    </source>
</evidence>
<dbReference type="InterPro" id="IPR006162">
    <property type="entry name" value="Ppantetheine_attach_site"/>
</dbReference>
<evidence type="ECO:0000313" key="6">
    <source>
        <dbReference type="Proteomes" id="UP001165296"/>
    </source>
</evidence>
<dbReference type="Gene3D" id="2.30.38.10">
    <property type="entry name" value="Luciferase, Domain 3"/>
    <property type="match status" value="2"/>
</dbReference>
<dbReference type="PROSITE" id="PS00012">
    <property type="entry name" value="PHOSPHOPANTETHEINE"/>
    <property type="match status" value="2"/>
</dbReference>
<dbReference type="InterPro" id="IPR000873">
    <property type="entry name" value="AMP-dep_synth/lig_dom"/>
</dbReference>
<dbReference type="InterPro" id="IPR010071">
    <property type="entry name" value="AA_adenyl_dom"/>
</dbReference>
<feature type="non-terminal residue" evidence="5">
    <location>
        <position position="2670"/>
    </location>
</feature>
<name>A0ABS8AZH3_9BACT</name>
<keyword evidence="6" id="KW-1185">Reference proteome</keyword>
<dbReference type="Gene3D" id="3.30.559.10">
    <property type="entry name" value="Chloramphenicol acetyltransferase-like domain"/>
    <property type="match status" value="3"/>
</dbReference>
<dbReference type="SUPFAM" id="SSF47336">
    <property type="entry name" value="ACP-like"/>
    <property type="match status" value="2"/>
</dbReference>
<dbReference type="CDD" id="cd05930">
    <property type="entry name" value="A_NRPS"/>
    <property type="match status" value="1"/>
</dbReference>
<dbReference type="PROSITE" id="PS50075">
    <property type="entry name" value="CARRIER"/>
    <property type="match status" value="2"/>
</dbReference>
<dbReference type="SUPFAM" id="SSF56801">
    <property type="entry name" value="Acetyl-CoA synthetase-like"/>
    <property type="match status" value="2"/>
</dbReference>
<dbReference type="InterPro" id="IPR020806">
    <property type="entry name" value="PKS_PP-bd"/>
</dbReference>
<dbReference type="InterPro" id="IPR025110">
    <property type="entry name" value="AMP-bd_C"/>
</dbReference>
<dbReference type="NCBIfam" id="TIGR01733">
    <property type="entry name" value="AA-adenyl-dom"/>
    <property type="match status" value="2"/>
</dbReference>
<dbReference type="Pfam" id="PF00668">
    <property type="entry name" value="Condensation"/>
    <property type="match status" value="3"/>
</dbReference>
<dbReference type="PANTHER" id="PTHR45527:SF1">
    <property type="entry name" value="FATTY ACID SYNTHASE"/>
    <property type="match status" value="1"/>
</dbReference>
<dbReference type="SUPFAM" id="SSF52777">
    <property type="entry name" value="CoA-dependent acyltransferases"/>
    <property type="match status" value="6"/>
</dbReference>
<evidence type="ECO:0000313" key="5">
    <source>
        <dbReference type="EMBL" id="MCB2411215.1"/>
    </source>
</evidence>
<comment type="caution">
    <text evidence="5">The sequence shown here is derived from an EMBL/GenBank/DDBJ whole genome shotgun (WGS) entry which is preliminary data.</text>
</comment>
<evidence type="ECO:0000259" key="4">
    <source>
        <dbReference type="PROSITE" id="PS50075"/>
    </source>
</evidence>
<dbReference type="RefSeq" id="WP_226180858.1">
    <property type="nucleotide sequence ID" value="NZ_JAJADR010000017.1"/>
</dbReference>
<sequence>MISNLYIKLKSLKVNVDLVDGRLDLQAPKGVLNTELLDEIRAHKNDLIDFISTYKVKKDGYNAIDKVAVQSSYALSSSQRRLWVLSQFEEANAAYNISGVYIFQGELNQTALALSFSDLIGRHESLRTVFRQDEEGEVRQFILPEDKTDFHLAFQDVRTETSAEKIEALVNQDSTRAFDLAQGPLLRAILYRTEDHKWIFSYVMHHIISDGWSMDILIKELLTLYNAYIKAEDAVLAPLRIQYKDYAAWQQKQLSGEALQQHRAWWLQQFDGELPQLELLTDHPRPAMQTYSGSVVSQQFSSGATKALKAFCQQQGGSLFMGLLTTVNALLYRYTNQEDIILGSPIAGRDHADLQDQIGFYVNTLALRTQFKGDNSFRQLFENVKRTTLGAYEHQVYPFDELVDALQLERNTSRNPLFDVMVSVQNQNDAKKEVQELDGLTISSYERSENLISKFDLSFNFVDAGDSVQVAIEYNTDIYAKGTVEQLALHLQGLLEALVAEPDKSISQLDYLSSGEKEQLLESFNATAGAYPSQATIMSLFEEQVRHTPERVALVFVEQALTYQQLNERANQLAHYLQATYAPQPDELIGIQLPRSEWLLITILAVLKTGAAYLPIDPAYPQERIDYLRTDSQCRLVLDAQGLESSWEAAAAYPTTNPESAATARSLAYVMYTSGSTGQPKGVMVEHTSAVRLVKATNYVEHLDEQVVLAAGALCFDATTFEYWSMLLNGGRLVLCPEEVLLSPELLAAEIRQRGITMMFLTIGWLNQLVETNIKLFRGIQTILTGGEKLSSAAIHALRYQYPELQIQHVYGPTENTTFSTFYPVITDLVNLPIGQSITNSTAYVLDSQQQLCGLGVAGEICLGGPGLARGYLNQPALTAEKFIAHPFQAGERLYRTGDVGRWLPSGNIEFVGRMDAQIKIRGYRVELGEIEAVLHTHPQLEAAVVVVHLDGRGEKTLVAYVVSLQDLSVAELRAYLSERLPVYMVPHHYVQIAALPLNSNGKIDRKQLPDPQGLALGSQAVYVAPRNTVEAALVPLWEEILGREKIGVTENFFELGGHSLKAMRLLSRIHKEFEIKLTIKDLFVSPVLAEQAQLIQQAQKDSFASIAPAPVEPSYPISSSQRRLWVMGQFEESNVAYNISGVYVFEGELKHAAFAAALDTLLERHENLRTVFRQDEQGEVRQFILPAQESGFAIGYQDLRNEPAQQQTLKDRVKTLFTTPFDFAKAPLLRATLFQLADDTWVFGYVMHHIISDGWSMGLLIQELLTLYNAYSRAEANPLVPLRIQYKDYAVWLQEQLSGETLQSHQAWWLHQFEGELPVLDLITDKVRPPIKTYNGGMYSRAISPATAAGMKALSEDLGGTLFMGLLATVNALLYRYTSQQDIIIGTPIAGREHADLEDQIGFYVNTLALRFKFDGDQTYSQLFEQVKQVVVGAYDHQVYPFGDLVEALQLQRDMSRNPLFDVQVILSYPEHEGQQEQSLTELQVSAYEDEELYTSRFDLVFNFSAVAGDGLLVSIQYNTDLYHASTIERLAEHLERLMADAVQHTQQPIRQLDYLGADEQEKLLHTFQGPIIDYPRDATAVALFEKQAAETPHQPAVQFEGTVLSYQELNEKANRLANHLNEQYQLGQDDMVGLMVDRSEKMIIGILAILKAGAAYVPIDPEYPQARKEYIIQDTALTVLITQTDYMFDLPYYSGAVFAIDIELELLTTSVEPPRPVAPEAMAYVIYTSGSTGNPKGVGIRHRNLMHSLAARQHTYGPVRSFLMLSSVAFDSSVAGIFGTLCYGGQLCITSRIDVANVGHIARYIEEHQVSHLLTVPSYYQLLISELQENENSLEQIIVAGETCPVSLVDYHFSTATLAGCKLFNEYGPTECTVWSSVFAYEKGQPVIDTIGRPIANTQVYILDGNSNLVPTGVAGEICVGGAGVADGYLNQPELTAQKFTPNPFRPGEFLYRTGDRGKWLPDGNLVFMGRQDDQVKVRGYRIELGEIENALLGHPAVEFAVVVARPTEQGNSEIVAYLVSEQSLNASDMQGFLRTLLPPYAVPAYYVQLEQFPLTPNGKVDKKKLPDPKGAGMATGVPYEAPRTETEAKFAQIWQQILEKEKVGIHDKFFELGGDSIKILRMLSEVKKELDLHIPVADVYKYTSIAELTDHVLQNKASLDRRNRSVEELQATVVNELAALKARILASDHALDAENIDDIYPMSDIERGMVYASLVNKDVSVYHDQMVRQRNFPGFDPARFRRALQLLVDKHPILRTAFDVSSFETEVQIVFKQIPVFCDFQDLSHLALAEQEHIIRTYLDDELARPFDVTQAPLWRLAAFAFGADQIGFVFQCHHAIIDGWSDALFMTELNNVYLQLEENPQSIPTPLRSSYKDFIIQHEVDKKDPVMRNFWTEELAGSKRIDLFTTAPADTHSTHTLTSEELKKLERLAGNLSTSVKAISLSAYLYLMKVLSQENEILAGIVTNMRPSCEDSDKILGCFLNTIPLRISIEEAETGSGLITRVHQKLTALKDYERLSLLEIAQLSNHYVGAENPIFDTFFNFSDFHTFNSVKEKPKTEPREAQPATVNVSGTGRTNTYLDLSVDQTGNMYTMSVVLSRQLKSGLSAEMVGALYMRILKNLMDSPSHRIAELGYLSALEQVQQLEAFNATAAAYDTTQTLVGLFEAQV</sequence>
<dbReference type="InterPro" id="IPR044894">
    <property type="entry name" value="TubC_N_sf"/>
</dbReference>
<dbReference type="PANTHER" id="PTHR45527">
    <property type="entry name" value="NONRIBOSOMAL PEPTIDE SYNTHETASE"/>
    <property type="match status" value="1"/>
</dbReference>
<dbReference type="Proteomes" id="UP001165296">
    <property type="component" value="Unassembled WGS sequence"/>
</dbReference>
<dbReference type="InterPro" id="IPR020845">
    <property type="entry name" value="AMP-binding_CS"/>
</dbReference>
<comment type="cofactor">
    <cofactor evidence="1">
        <name>pantetheine 4'-phosphate</name>
        <dbReference type="ChEBI" id="CHEBI:47942"/>
    </cofactor>
</comment>
<dbReference type="Gene3D" id="1.10.10.1830">
    <property type="entry name" value="Non-ribosomal peptide synthase, adenylation domain"/>
    <property type="match status" value="1"/>
</dbReference>
<dbReference type="Gene3D" id="3.30.559.30">
    <property type="entry name" value="Nonribosomal peptide synthetase, condensation domain"/>
    <property type="match status" value="3"/>
</dbReference>
<dbReference type="EMBL" id="JAJADR010000017">
    <property type="protein sequence ID" value="MCB2411215.1"/>
    <property type="molecule type" value="Genomic_DNA"/>
</dbReference>
<evidence type="ECO:0000256" key="2">
    <source>
        <dbReference type="ARBA" id="ARBA00022450"/>
    </source>
</evidence>
<dbReference type="InterPro" id="IPR009081">
    <property type="entry name" value="PP-bd_ACP"/>
</dbReference>
<dbReference type="Pfam" id="PF00550">
    <property type="entry name" value="PP-binding"/>
    <property type="match status" value="2"/>
</dbReference>
<dbReference type="Gene3D" id="3.30.300.30">
    <property type="match status" value="2"/>
</dbReference>
<dbReference type="NCBIfam" id="NF003417">
    <property type="entry name" value="PRK04813.1"/>
    <property type="match status" value="2"/>
</dbReference>
<dbReference type="InterPro" id="IPR001242">
    <property type="entry name" value="Condensation_dom"/>
</dbReference>
<dbReference type="SMART" id="SM00823">
    <property type="entry name" value="PKS_PP"/>
    <property type="match status" value="2"/>
</dbReference>
<keyword evidence="2" id="KW-0596">Phosphopantetheine</keyword>
<gene>
    <name evidence="5" type="ORF">LGH74_24720</name>
</gene>
<feature type="domain" description="Carrier" evidence="4">
    <location>
        <begin position="2084"/>
        <end position="2159"/>
    </location>
</feature>
<evidence type="ECO:0000256" key="3">
    <source>
        <dbReference type="ARBA" id="ARBA00022553"/>
    </source>
</evidence>
<feature type="domain" description="Carrier" evidence="4">
    <location>
        <begin position="1025"/>
        <end position="1100"/>
    </location>
</feature>
<accession>A0ABS8AZH3</accession>
<organism evidence="5 6">
    <name type="scientific">Hymenobacter lucidus</name>
    <dbReference type="NCBI Taxonomy" id="2880930"/>
    <lineage>
        <taxon>Bacteria</taxon>
        <taxon>Pseudomonadati</taxon>
        <taxon>Bacteroidota</taxon>
        <taxon>Cytophagia</taxon>
        <taxon>Cytophagales</taxon>
        <taxon>Hymenobacteraceae</taxon>
        <taxon>Hymenobacter</taxon>
    </lineage>
</organism>
<dbReference type="Pfam" id="PF18563">
    <property type="entry name" value="TubC_N"/>
    <property type="match status" value="1"/>
</dbReference>
<protein>
    <submittedName>
        <fullName evidence="5">Amino acid adenylation domain-containing protein</fullName>
    </submittedName>
</protein>
<keyword evidence="3" id="KW-0597">Phosphoprotein</keyword>
<dbReference type="InterPro" id="IPR036736">
    <property type="entry name" value="ACP-like_sf"/>
</dbReference>
<proteinExistence type="predicted"/>